<dbReference type="RefSeq" id="WP_109887203.1">
    <property type="nucleotide sequence ID" value="NZ_CP029550.1"/>
</dbReference>
<reference evidence="4" key="1">
    <citation type="submission" date="2018-05" db="EMBL/GenBank/DDBJ databases">
        <title>Complete Genome Sequence of Methylobacterium sp. 17SD2-17.</title>
        <authorList>
            <person name="Srinivasan S."/>
        </authorList>
    </citation>
    <scope>NUCLEOTIDE SEQUENCE [LARGE SCALE GENOMIC DNA]</scope>
    <source>
        <strain evidence="4">17SD2-17</strain>
    </source>
</reference>
<feature type="domain" description="Putative glycogen debranching enzyme N-terminal" evidence="1">
    <location>
        <begin position="15"/>
        <end position="205"/>
    </location>
</feature>
<organism evidence="3 4">
    <name type="scientific">Methylobacterium durans</name>
    <dbReference type="NCBI Taxonomy" id="2202825"/>
    <lineage>
        <taxon>Bacteria</taxon>
        <taxon>Pseudomonadati</taxon>
        <taxon>Pseudomonadota</taxon>
        <taxon>Alphaproteobacteria</taxon>
        <taxon>Hyphomicrobiales</taxon>
        <taxon>Methylobacteriaceae</taxon>
        <taxon>Methylobacterium</taxon>
    </lineage>
</organism>
<proteinExistence type="predicted"/>
<dbReference type="Gene3D" id="1.50.10.10">
    <property type="match status" value="1"/>
</dbReference>
<dbReference type="SUPFAM" id="SSF48208">
    <property type="entry name" value="Six-hairpin glycosidases"/>
    <property type="match status" value="1"/>
</dbReference>
<evidence type="ECO:0000259" key="2">
    <source>
        <dbReference type="Pfam" id="PF22422"/>
    </source>
</evidence>
<feature type="domain" description="Mannosylglycerate hydrolase MGH1-like glycoside hydrolase" evidence="2">
    <location>
        <begin position="294"/>
        <end position="600"/>
    </location>
</feature>
<dbReference type="Pfam" id="PF22422">
    <property type="entry name" value="MGH1-like_GH"/>
    <property type="match status" value="1"/>
</dbReference>
<dbReference type="AlphaFoldDB" id="A0A2U8W0F4"/>
<gene>
    <name evidence="3" type="ORF">DK389_02075</name>
</gene>
<dbReference type="EMBL" id="CP029550">
    <property type="protein sequence ID" value="AWN39539.1"/>
    <property type="molecule type" value="Genomic_DNA"/>
</dbReference>
<sequence>MAYEIGVGPAQLTINVGESVLITEVDGQIHQPSERGLFFRDTRLVSAWTVTVDDRPWQVLNSAATDHFAAQIVLVNPALPKDDGEVPAGSVSLALSRLLDQGGMRETLKLCNHNRIRVRLSLAVHLSCDFADIFDVKSHRIVARGETFTHWSPEERCLASVHTNGSFRRGLSVGPADGAPRPVLRDGALRFLVELDPQQSWSTDLAYRWIDGDGTLDGPSVTFAEREQSRPAAALRDWRDGATRLRTPHAGLQQLYDQSFDDLSALRLPFESTDFKTFVPAAGIPWFAALFGRDSLISAIQTVPIYPDFARGALEMLARYQAGETDDTRDMQPGKIPHELRHGEMATLHLNPYWPYYGTADATPLYLILLHHAWQFTGDRDLIERHLTAAERCLAWIDDYGDMDGDGFQEYQRRAPDGAENQGWKDAGNAVLDENGDDVPAPKALCELQGYVYDAWRRMAEIYDALDRPDQARALRDKARDLHRHFNAVFWDESAQFYALCLDSKKRRVMSVCSNPGHLLWSGIVPPERAEAVARRLMAEDMFSGWGVRTLSADHPAYNPHDYQLGAVWPHDNGLIAIGLAQYGFRTEAARIAAGLIAAADRFMLHRLPEVFAGTSRSDSPFPVQYLGANVPQAWAAGSVFSLLHALLGIRVDTRCSTILADPHLPDWLPALTLVDFSVGKQMVDLRVFRDGGETWIGILRGAGVNLVRQRFGTAVEHL</sequence>
<protein>
    <submittedName>
        <fullName evidence="3">Amylo-alpha-1,6-glucosidase</fullName>
    </submittedName>
</protein>
<name>A0A2U8W0F4_9HYPH</name>
<dbReference type="Proteomes" id="UP000245926">
    <property type="component" value="Chromosome"/>
</dbReference>
<dbReference type="KEGG" id="mets:DK389_02075"/>
<evidence type="ECO:0000259" key="1">
    <source>
        <dbReference type="Pfam" id="PF14742"/>
    </source>
</evidence>
<dbReference type="InterPro" id="IPR032856">
    <property type="entry name" value="GDE_N_bis"/>
</dbReference>
<dbReference type="Pfam" id="PF14742">
    <property type="entry name" value="GDE_N_bis"/>
    <property type="match status" value="1"/>
</dbReference>
<dbReference type="GO" id="GO:0005975">
    <property type="term" value="P:carbohydrate metabolic process"/>
    <property type="evidence" value="ECO:0007669"/>
    <property type="project" value="InterPro"/>
</dbReference>
<dbReference type="InterPro" id="IPR008928">
    <property type="entry name" value="6-hairpin_glycosidase_sf"/>
</dbReference>
<dbReference type="InterPro" id="IPR054491">
    <property type="entry name" value="MGH1-like_GH"/>
</dbReference>
<evidence type="ECO:0000313" key="4">
    <source>
        <dbReference type="Proteomes" id="UP000245926"/>
    </source>
</evidence>
<evidence type="ECO:0000313" key="3">
    <source>
        <dbReference type="EMBL" id="AWN39539.1"/>
    </source>
</evidence>
<accession>A0A2U8W0F4</accession>
<keyword evidence="4" id="KW-1185">Reference proteome</keyword>
<dbReference type="InterPro" id="IPR012341">
    <property type="entry name" value="6hp_glycosidase-like_sf"/>
</dbReference>
<dbReference type="OrthoDB" id="9759959at2"/>